<dbReference type="Proteomes" id="UP000789366">
    <property type="component" value="Unassembled WGS sequence"/>
</dbReference>
<proteinExistence type="predicted"/>
<evidence type="ECO:0000313" key="2">
    <source>
        <dbReference type="Proteomes" id="UP000789366"/>
    </source>
</evidence>
<dbReference type="EMBL" id="CAJVPW010010760">
    <property type="protein sequence ID" value="CAG8618842.1"/>
    <property type="molecule type" value="Genomic_DNA"/>
</dbReference>
<accession>A0ACA9MXR3</accession>
<feature type="non-terminal residue" evidence="1">
    <location>
        <position position="1"/>
    </location>
</feature>
<name>A0ACA9MXR3_9GLOM</name>
<comment type="caution">
    <text evidence="1">The sequence shown here is derived from an EMBL/GenBank/DDBJ whole genome shotgun (WGS) entry which is preliminary data.</text>
</comment>
<reference evidence="1" key="1">
    <citation type="submission" date="2021-06" db="EMBL/GenBank/DDBJ databases">
        <authorList>
            <person name="Kallberg Y."/>
            <person name="Tangrot J."/>
            <person name="Rosling A."/>
        </authorList>
    </citation>
    <scope>NUCLEOTIDE SEQUENCE</scope>
    <source>
        <strain evidence="1">28 12/20/2015</strain>
    </source>
</reference>
<gene>
    <name evidence="1" type="ORF">SPELUC_LOCUS7788</name>
</gene>
<keyword evidence="2" id="KW-1185">Reference proteome</keyword>
<evidence type="ECO:0000313" key="1">
    <source>
        <dbReference type="EMBL" id="CAG8618842.1"/>
    </source>
</evidence>
<protein>
    <submittedName>
        <fullName evidence="1">16980_t:CDS:1</fullName>
    </submittedName>
</protein>
<sequence length="47" mass="5564">VEDGSRKRRYAFTNKENENTNPHTIPDRKKKRWAHKLGLNISNNQSN</sequence>
<organism evidence="1 2">
    <name type="scientific">Cetraspora pellucida</name>
    <dbReference type="NCBI Taxonomy" id="1433469"/>
    <lineage>
        <taxon>Eukaryota</taxon>
        <taxon>Fungi</taxon>
        <taxon>Fungi incertae sedis</taxon>
        <taxon>Mucoromycota</taxon>
        <taxon>Glomeromycotina</taxon>
        <taxon>Glomeromycetes</taxon>
        <taxon>Diversisporales</taxon>
        <taxon>Gigasporaceae</taxon>
        <taxon>Cetraspora</taxon>
    </lineage>
</organism>